<dbReference type="InterPro" id="IPR008276">
    <property type="entry name" value="C_nuclsd_transpt"/>
</dbReference>
<comment type="similarity">
    <text evidence="2">Belongs to the concentrative nucleoside transporter (CNT) (TC 2.A.41) family.</text>
</comment>
<dbReference type="InterPro" id="IPR011657">
    <property type="entry name" value="CNT_C_dom"/>
</dbReference>
<feature type="transmembrane region" description="Helical" evidence="7">
    <location>
        <begin position="273"/>
        <end position="295"/>
    </location>
</feature>
<evidence type="ECO:0000256" key="5">
    <source>
        <dbReference type="ARBA" id="ARBA00022989"/>
    </source>
</evidence>
<feature type="transmembrane region" description="Helical" evidence="7">
    <location>
        <begin position="6"/>
        <end position="24"/>
    </location>
</feature>
<evidence type="ECO:0000259" key="8">
    <source>
        <dbReference type="Pfam" id="PF01773"/>
    </source>
</evidence>
<dbReference type="Pfam" id="PF07670">
    <property type="entry name" value="Gate"/>
    <property type="match status" value="1"/>
</dbReference>
<dbReference type="Pfam" id="PF07662">
    <property type="entry name" value="Nucleos_tra2_C"/>
    <property type="match status" value="1"/>
</dbReference>
<keyword evidence="4 7" id="KW-0812">Transmembrane</keyword>
<sequence length="441" mass="46672">MDTVVPILRGLIGIVAFTGIAYAFSTNRRAIDWKLVGTGMLLQIVVALIVIKVGFVRAIFDAVGRGFVKVIDFTNEGTGLVFGWLNNIAPGNVEGLPFTNGGPVFVITILPTIIFFAAITSMLYYLGVLQRIVYVFAWLMSKTMRLGGAESMSASANIFVGQTEAPLLIKPYLDRMTRSELLAIMIGGMATIAGGVMAVYIALLGGDDPAARVAFATHLLTKSVISAPCALVIAKILLPQEEKIDTNIEIPRDKFGSNVLDAICSGTTDGVKLAVNVGAMLIVFTALVAMINFGLGDLLGEWLGLNSLVASLTGGEFTKFSMEFILGIIGAPLAWLMGIDSGHLLMAGNLLGQKTVLNEFVAYFSMNTLAANGELTDERTRIILTYALAGFSNLVSIGIQIGGIGALAPERRADLAQLGWRALLGGSLACFIPASIAGMLI</sequence>
<evidence type="ECO:0000259" key="9">
    <source>
        <dbReference type="Pfam" id="PF07662"/>
    </source>
</evidence>
<evidence type="ECO:0000256" key="6">
    <source>
        <dbReference type="ARBA" id="ARBA00023136"/>
    </source>
</evidence>
<evidence type="ECO:0000313" key="11">
    <source>
        <dbReference type="EMBL" id="WRQ89359.1"/>
    </source>
</evidence>
<evidence type="ECO:0000256" key="4">
    <source>
        <dbReference type="ARBA" id="ARBA00022692"/>
    </source>
</evidence>
<feature type="domain" description="Concentrative nucleoside transporter C-terminal" evidence="9">
    <location>
        <begin position="218"/>
        <end position="438"/>
    </location>
</feature>
<proteinExistence type="inferred from homology"/>
<dbReference type="EMBL" id="CP139781">
    <property type="protein sequence ID" value="WRQ89359.1"/>
    <property type="molecule type" value="Genomic_DNA"/>
</dbReference>
<name>A0ABZ1CCT7_9BACT</name>
<feature type="transmembrane region" description="Helical" evidence="7">
    <location>
        <begin position="420"/>
        <end position="440"/>
    </location>
</feature>
<gene>
    <name evidence="11" type="ORF">K1X11_008055</name>
</gene>
<keyword evidence="5 7" id="KW-1133">Transmembrane helix</keyword>
<comment type="subcellular location">
    <subcellularLocation>
        <location evidence="1">Cell membrane</location>
        <topology evidence="1">Multi-pass membrane protein</topology>
    </subcellularLocation>
</comment>
<evidence type="ECO:0000256" key="2">
    <source>
        <dbReference type="ARBA" id="ARBA00009033"/>
    </source>
</evidence>
<feature type="transmembrane region" description="Helical" evidence="7">
    <location>
        <begin position="383"/>
        <end position="408"/>
    </location>
</feature>
<protein>
    <submittedName>
        <fullName evidence="11">Nucleoside transporter C-terminal domain-containing protein</fullName>
    </submittedName>
</protein>
<organism evidence="11 12">
    <name type="scientific">Actomonas aquatica</name>
    <dbReference type="NCBI Taxonomy" id="2866162"/>
    <lineage>
        <taxon>Bacteria</taxon>
        <taxon>Pseudomonadati</taxon>
        <taxon>Verrucomicrobiota</taxon>
        <taxon>Opitutia</taxon>
        <taxon>Opitutales</taxon>
        <taxon>Opitutaceae</taxon>
        <taxon>Actomonas</taxon>
    </lineage>
</organism>
<evidence type="ECO:0000313" key="12">
    <source>
        <dbReference type="Proteomes" id="UP000738431"/>
    </source>
</evidence>
<evidence type="ECO:0000259" key="10">
    <source>
        <dbReference type="Pfam" id="PF07670"/>
    </source>
</evidence>
<accession>A0ABZ1CCT7</accession>
<keyword evidence="6 7" id="KW-0472">Membrane</keyword>
<feature type="transmembrane region" description="Helical" evidence="7">
    <location>
        <begin position="181"/>
        <end position="203"/>
    </location>
</feature>
<dbReference type="PANTHER" id="PTHR10590:SF4">
    <property type="entry name" value="SOLUTE CARRIER FAMILY 28 MEMBER 3"/>
    <property type="match status" value="1"/>
</dbReference>
<evidence type="ECO:0000256" key="7">
    <source>
        <dbReference type="SAM" id="Phobius"/>
    </source>
</evidence>
<reference evidence="11 12" key="1">
    <citation type="submission" date="2023-12" db="EMBL/GenBank/DDBJ databases">
        <title>Description of an unclassified Opitutus bacterium of Verrucomicrobiota.</title>
        <authorList>
            <person name="Zhang D.-F."/>
        </authorList>
    </citation>
    <scope>NUCLEOTIDE SEQUENCE [LARGE SCALE GENOMIC DNA]</scope>
    <source>
        <strain evidence="11 12">WL0086</strain>
    </source>
</reference>
<feature type="transmembrane region" description="Helical" evidence="7">
    <location>
        <begin position="104"/>
        <end position="126"/>
    </location>
</feature>
<dbReference type="InterPro" id="IPR002668">
    <property type="entry name" value="CNT_N_dom"/>
</dbReference>
<keyword evidence="3" id="KW-1003">Cell membrane</keyword>
<feature type="domain" description="Nucleoside transporter/FeoB GTPase Gate" evidence="10">
    <location>
        <begin position="106"/>
        <end position="205"/>
    </location>
</feature>
<evidence type="ECO:0000256" key="3">
    <source>
        <dbReference type="ARBA" id="ARBA00022475"/>
    </source>
</evidence>
<feature type="transmembrane region" description="Helical" evidence="7">
    <location>
        <begin position="324"/>
        <end position="345"/>
    </location>
</feature>
<feature type="transmembrane region" description="Helical" evidence="7">
    <location>
        <begin position="215"/>
        <end position="238"/>
    </location>
</feature>
<dbReference type="Pfam" id="PF01773">
    <property type="entry name" value="Nucleos_tra2_N"/>
    <property type="match status" value="1"/>
</dbReference>
<feature type="transmembrane region" description="Helical" evidence="7">
    <location>
        <begin position="36"/>
        <end position="60"/>
    </location>
</feature>
<dbReference type="Proteomes" id="UP000738431">
    <property type="component" value="Chromosome"/>
</dbReference>
<dbReference type="PANTHER" id="PTHR10590">
    <property type="entry name" value="SODIUM/NUCLEOSIDE COTRANSPORTER"/>
    <property type="match status" value="1"/>
</dbReference>
<dbReference type="InterPro" id="IPR011642">
    <property type="entry name" value="Gate_dom"/>
</dbReference>
<dbReference type="RefSeq" id="WP_221029950.1">
    <property type="nucleotide sequence ID" value="NZ_CP139781.1"/>
</dbReference>
<feature type="domain" description="Concentrative nucleoside transporter N-terminal" evidence="8">
    <location>
        <begin position="12"/>
        <end position="84"/>
    </location>
</feature>
<keyword evidence="12" id="KW-1185">Reference proteome</keyword>
<evidence type="ECO:0000256" key="1">
    <source>
        <dbReference type="ARBA" id="ARBA00004651"/>
    </source>
</evidence>